<dbReference type="SUPFAM" id="SSF144232">
    <property type="entry name" value="HIT/MYND zinc finger-like"/>
    <property type="match status" value="1"/>
</dbReference>
<evidence type="ECO:0000259" key="3">
    <source>
        <dbReference type="PROSITE" id="PS51083"/>
    </source>
</evidence>
<dbReference type="AlphaFoldDB" id="A0A068VK51"/>
<sequence length="418" mass="47046">MLPDTIITSDTPSSSSQFNSSSRIICRVCQKQYSQYTCPRCNTRYCSLPCYKSHSLHCTESFMRENVEEELRQLQPDDESKQKMLHILKRFHSEEQEMDYMDEHGSDSDSESLFAEETVQKILSGSQVGLDDLSVEEQKHFLRAIASGELSKLLKPWEPWWLKRSANYTRLSQDGTQLVQPLDNTGKLASSHDNIENDQIYDIPPGPDAPLPSVRRLSATEPSPLLTVHLVDIIYSYCFTLRLYNGDWSSDSTGSVEVLLSISSVLGQGGQPETVLEALSYCSEQTCSPAYRHMGGSQFALNLMDDVTSVLYLGGAAIVCLLCDLQRLIQAAEKEFKSEKSGKSRGSKIKTKLKSAERKVYFIKCWANEQPNEAWSSLAAIVKAEKSSAMEYITRGRYSSKKEEGSKPKDKPMICEFQ</sequence>
<organism evidence="4 5">
    <name type="scientific">Coffea canephora</name>
    <name type="common">Robusta coffee</name>
    <dbReference type="NCBI Taxonomy" id="49390"/>
    <lineage>
        <taxon>Eukaryota</taxon>
        <taxon>Viridiplantae</taxon>
        <taxon>Streptophyta</taxon>
        <taxon>Embryophyta</taxon>
        <taxon>Tracheophyta</taxon>
        <taxon>Spermatophyta</taxon>
        <taxon>Magnoliopsida</taxon>
        <taxon>eudicotyledons</taxon>
        <taxon>Gunneridae</taxon>
        <taxon>Pentapetalae</taxon>
        <taxon>asterids</taxon>
        <taxon>lamiids</taxon>
        <taxon>Gentianales</taxon>
        <taxon>Rubiaceae</taxon>
        <taxon>Ixoroideae</taxon>
        <taxon>Gardenieae complex</taxon>
        <taxon>Bertiereae - Coffeeae clade</taxon>
        <taxon>Coffeeae</taxon>
        <taxon>Coffea</taxon>
    </lineage>
</organism>
<evidence type="ECO:0000313" key="4">
    <source>
        <dbReference type="EMBL" id="CDP20969.1"/>
    </source>
</evidence>
<dbReference type="InterPro" id="IPR039646">
    <property type="entry name" value="ZNHIT2"/>
</dbReference>
<dbReference type="GO" id="GO:0008270">
    <property type="term" value="F:zinc ion binding"/>
    <property type="evidence" value="ECO:0007669"/>
    <property type="project" value="UniProtKB-UniRule"/>
</dbReference>
<keyword evidence="5" id="KW-1185">Reference proteome</keyword>
<dbReference type="PANTHER" id="PTHR15555:SF0">
    <property type="entry name" value="ZINC FINGER HIT DOMAIN-CONTAINING PROTEIN 2"/>
    <property type="match status" value="1"/>
</dbReference>
<dbReference type="FunCoup" id="A0A068VK51">
    <property type="interactions" value="1544"/>
</dbReference>
<evidence type="ECO:0000256" key="1">
    <source>
        <dbReference type="PROSITE-ProRule" id="PRU00453"/>
    </source>
</evidence>
<dbReference type="OMA" id="LMPDYKP"/>
<evidence type="ECO:0000313" key="5">
    <source>
        <dbReference type="Proteomes" id="UP000295252"/>
    </source>
</evidence>
<feature type="domain" description="HIT-type" evidence="3">
    <location>
        <begin position="26"/>
        <end position="58"/>
    </location>
</feature>
<dbReference type="STRING" id="49390.A0A068VK51"/>
<dbReference type="InterPro" id="IPR007009">
    <property type="entry name" value="Shq1_C"/>
</dbReference>
<dbReference type="EMBL" id="HG741258">
    <property type="protein sequence ID" value="CDP20969.1"/>
    <property type="molecule type" value="Genomic_DNA"/>
</dbReference>
<proteinExistence type="predicted"/>
<evidence type="ECO:0000256" key="2">
    <source>
        <dbReference type="SAM" id="MobiDB-lite"/>
    </source>
</evidence>
<feature type="region of interest" description="Disordered" evidence="2">
    <location>
        <begin position="397"/>
        <end position="418"/>
    </location>
</feature>
<keyword evidence="1" id="KW-0863">Zinc-finger</keyword>
<dbReference type="Gramene" id="CDP20969">
    <property type="protein sequence ID" value="CDP20969"/>
    <property type="gene ID" value="GSCOC_T00006923001"/>
</dbReference>
<accession>A0A068VK51</accession>
<keyword evidence="1" id="KW-0479">Metal-binding</keyword>
<dbReference type="PROSITE" id="PS51083">
    <property type="entry name" value="ZF_HIT"/>
    <property type="match status" value="1"/>
</dbReference>
<reference evidence="5" key="1">
    <citation type="journal article" date="2014" name="Science">
        <title>The coffee genome provides insight into the convergent evolution of caffeine biosynthesis.</title>
        <authorList>
            <person name="Denoeud F."/>
            <person name="Carretero-Paulet L."/>
            <person name="Dereeper A."/>
            <person name="Droc G."/>
            <person name="Guyot R."/>
            <person name="Pietrella M."/>
            <person name="Zheng C."/>
            <person name="Alberti A."/>
            <person name="Anthony F."/>
            <person name="Aprea G."/>
            <person name="Aury J.M."/>
            <person name="Bento P."/>
            <person name="Bernard M."/>
            <person name="Bocs S."/>
            <person name="Campa C."/>
            <person name="Cenci A."/>
            <person name="Combes M.C."/>
            <person name="Crouzillat D."/>
            <person name="Da Silva C."/>
            <person name="Daddiego L."/>
            <person name="De Bellis F."/>
            <person name="Dussert S."/>
            <person name="Garsmeur O."/>
            <person name="Gayraud T."/>
            <person name="Guignon V."/>
            <person name="Jahn K."/>
            <person name="Jamilloux V."/>
            <person name="Joet T."/>
            <person name="Labadie K."/>
            <person name="Lan T."/>
            <person name="Leclercq J."/>
            <person name="Lepelley M."/>
            <person name="Leroy T."/>
            <person name="Li L.T."/>
            <person name="Librado P."/>
            <person name="Lopez L."/>
            <person name="Munoz A."/>
            <person name="Noel B."/>
            <person name="Pallavicini A."/>
            <person name="Perrotta G."/>
            <person name="Poncet V."/>
            <person name="Pot D."/>
            <person name="Priyono X."/>
            <person name="Rigoreau M."/>
            <person name="Rouard M."/>
            <person name="Rozas J."/>
            <person name="Tranchant-Dubreuil C."/>
            <person name="VanBuren R."/>
            <person name="Zhang Q."/>
            <person name="Andrade A.C."/>
            <person name="Argout X."/>
            <person name="Bertrand B."/>
            <person name="de Kochko A."/>
            <person name="Graziosi G."/>
            <person name="Henry R.J."/>
            <person name="Jayarama X."/>
            <person name="Ming R."/>
            <person name="Nagai C."/>
            <person name="Rounsley S."/>
            <person name="Sankoff D."/>
            <person name="Giuliano G."/>
            <person name="Albert V.A."/>
            <person name="Wincker P."/>
            <person name="Lashermes P."/>
        </authorList>
    </citation>
    <scope>NUCLEOTIDE SEQUENCE [LARGE SCALE GENOMIC DNA]</scope>
    <source>
        <strain evidence="5">cv. DH200-94</strain>
    </source>
</reference>
<name>A0A068VK51_COFCA</name>
<dbReference type="PhylomeDB" id="A0A068VK51"/>
<protein>
    <submittedName>
        <fullName evidence="4">DH200=94 genomic scaffold, scaffold_2174</fullName>
    </submittedName>
</protein>
<dbReference type="PANTHER" id="PTHR15555">
    <property type="entry name" value="ZINC FINGER HIT DOMAIN CONTAINING PROTEIN 2 PROTEIN FON -RELATED"/>
    <property type="match status" value="1"/>
</dbReference>
<dbReference type="CDD" id="cd23024">
    <property type="entry name" value="zf-HIT_ZNHIT2-3"/>
    <property type="match status" value="1"/>
</dbReference>
<dbReference type="Pfam" id="PF04438">
    <property type="entry name" value="zf-HIT"/>
    <property type="match status" value="1"/>
</dbReference>
<dbReference type="OrthoDB" id="18412at2759"/>
<dbReference type="InterPro" id="IPR007529">
    <property type="entry name" value="Znf_HIT"/>
</dbReference>
<dbReference type="Proteomes" id="UP000295252">
    <property type="component" value="Unassembled WGS sequence"/>
</dbReference>
<gene>
    <name evidence="4" type="ORF">GSCOC_T00006923001</name>
</gene>
<feature type="compositionally biased region" description="Basic and acidic residues" evidence="2">
    <location>
        <begin position="400"/>
        <end position="418"/>
    </location>
</feature>
<dbReference type="Gene3D" id="3.30.60.190">
    <property type="match status" value="1"/>
</dbReference>
<dbReference type="InParanoid" id="A0A068VK51"/>
<dbReference type="Pfam" id="PF04925">
    <property type="entry name" value="SHQ1"/>
    <property type="match status" value="1"/>
</dbReference>
<keyword evidence="1" id="KW-0862">Zinc</keyword>